<evidence type="ECO:0000259" key="1">
    <source>
        <dbReference type="PROSITE" id="PS51186"/>
    </source>
</evidence>
<dbReference type="CDD" id="cd04301">
    <property type="entry name" value="NAT_SF"/>
    <property type="match status" value="1"/>
</dbReference>
<protein>
    <submittedName>
        <fullName evidence="2">GNAT family N-acetyltransferase</fullName>
    </submittedName>
</protein>
<name>A0A8J8MMQ9_9FIRM</name>
<dbReference type="PROSITE" id="PS51186">
    <property type="entry name" value="GNAT"/>
    <property type="match status" value="1"/>
</dbReference>
<keyword evidence="3" id="KW-1185">Reference proteome</keyword>
<evidence type="ECO:0000313" key="2">
    <source>
        <dbReference type="EMBL" id="QUI24605.1"/>
    </source>
</evidence>
<feature type="domain" description="N-acetyltransferase" evidence="1">
    <location>
        <begin position="3"/>
        <end position="160"/>
    </location>
</feature>
<dbReference type="RefSeq" id="WP_212695297.1">
    <property type="nucleotide sequence ID" value="NZ_CP058649.1"/>
</dbReference>
<proteinExistence type="predicted"/>
<dbReference type="GO" id="GO:0034069">
    <property type="term" value="F:aminoglycoside N-acetyltransferase activity"/>
    <property type="evidence" value="ECO:0007669"/>
    <property type="project" value="TreeGrafter"/>
</dbReference>
<dbReference type="PANTHER" id="PTHR37817:SF1">
    <property type="entry name" value="N-ACETYLTRANSFERASE EIS"/>
    <property type="match status" value="1"/>
</dbReference>
<dbReference type="InterPro" id="IPR016181">
    <property type="entry name" value="Acyl_CoA_acyltransferase"/>
</dbReference>
<dbReference type="InterPro" id="IPR051554">
    <property type="entry name" value="Acetyltransferase_Eis"/>
</dbReference>
<dbReference type="EMBL" id="CP058649">
    <property type="protein sequence ID" value="QUI24605.1"/>
    <property type="molecule type" value="Genomic_DNA"/>
</dbReference>
<dbReference type="KEGG" id="vpy:HZI73_20865"/>
<dbReference type="Pfam" id="PF13527">
    <property type="entry name" value="Acetyltransf_9"/>
    <property type="match status" value="1"/>
</dbReference>
<dbReference type="InterPro" id="IPR000182">
    <property type="entry name" value="GNAT_dom"/>
</dbReference>
<organism evidence="2 3">
    <name type="scientific">Vallitalea pronyensis</name>
    <dbReference type="NCBI Taxonomy" id="1348613"/>
    <lineage>
        <taxon>Bacteria</taxon>
        <taxon>Bacillati</taxon>
        <taxon>Bacillota</taxon>
        <taxon>Clostridia</taxon>
        <taxon>Lachnospirales</taxon>
        <taxon>Vallitaleaceae</taxon>
        <taxon>Vallitalea</taxon>
    </lineage>
</organism>
<dbReference type="Proteomes" id="UP000683246">
    <property type="component" value="Chromosome"/>
</dbReference>
<gene>
    <name evidence="2" type="ORF">HZI73_20865</name>
</gene>
<dbReference type="SUPFAM" id="SSF55729">
    <property type="entry name" value="Acyl-CoA N-acyltransferases (Nat)"/>
    <property type="match status" value="1"/>
</dbReference>
<evidence type="ECO:0000313" key="3">
    <source>
        <dbReference type="Proteomes" id="UP000683246"/>
    </source>
</evidence>
<dbReference type="Gene3D" id="3.40.630.30">
    <property type="match status" value="1"/>
</dbReference>
<reference evidence="2" key="1">
    <citation type="submission" date="2020-07" db="EMBL/GenBank/DDBJ databases">
        <title>Vallitalea pronyensis genome.</title>
        <authorList>
            <person name="Postec A."/>
        </authorList>
    </citation>
    <scope>NUCLEOTIDE SEQUENCE</scope>
    <source>
        <strain evidence="2">FatNI3</strain>
    </source>
</reference>
<dbReference type="GO" id="GO:0030649">
    <property type="term" value="P:aminoglycoside antibiotic catabolic process"/>
    <property type="evidence" value="ECO:0007669"/>
    <property type="project" value="TreeGrafter"/>
</dbReference>
<accession>A0A8J8MMQ9</accession>
<sequence length="350" mass="40434">MEKTLKPCTRDDYEELLRFINKAFEKEEENWFIKHVGNIYETMDTMSDERIGYNYIMKDKGQIVASIGIYPMPMQCTLHEEVIHFTMAGIGSVAVDKAYRGKGIMTAMLQQVNQKMRDQGYPISWLGGDRFRYKNYGWDIAGMQHQMTVTRADLNKMDITKAAGVEATEKDIPVLQEIYKNYDNRQLRSEALWLSHLRRKGLITSIQGDSYLIHDVSRPEHLSELVGERDMLSLLYGHMMHYQLDSVTIDCPRDNSDLVKSLMSIASRYHITSVGGPYGRVQILDADRMWSLMQSAVVKALDTYCNKAYKHELLQQPKEELVKQCLDFVDYGNNAFMPKLPLWLSKIDSV</sequence>
<dbReference type="AlphaFoldDB" id="A0A8J8MMQ9"/>
<dbReference type="PANTHER" id="PTHR37817">
    <property type="entry name" value="N-ACETYLTRANSFERASE EIS"/>
    <property type="match status" value="1"/>
</dbReference>